<dbReference type="InterPro" id="IPR002178">
    <property type="entry name" value="PTS_EIIA_type-2_dom"/>
</dbReference>
<dbReference type="Gene3D" id="3.40.930.10">
    <property type="entry name" value="Mannitol-specific EII, Chain A"/>
    <property type="match status" value="1"/>
</dbReference>
<dbReference type="AlphaFoldDB" id="A0AAD1NU85"/>
<proteinExistence type="predicted"/>
<evidence type="ECO:0000313" key="3">
    <source>
        <dbReference type="Proteomes" id="UP000825072"/>
    </source>
</evidence>
<dbReference type="PANTHER" id="PTHR47738:SF3">
    <property type="entry name" value="PHOSPHOTRANSFERASE SYSTEM MANNITOL_FRUCTOSE-SPECIFIC IIA DOMAIN CONTAINING PROTEIN"/>
    <property type="match status" value="1"/>
</dbReference>
<dbReference type="SUPFAM" id="SSF55804">
    <property type="entry name" value="Phoshotransferase/anion transport protein"/>
    <property type="match status" value="1"/>
</dbReference>
<organism evidence="2 3">
    <name type="scientific">Cutibacterium modestum</name>
    <dbReference type="NCBI Taxonomy" id="2559073"/>
    <lineage>
        <taxon>Bacteria</taxon>
        <taxon>Bacillati</taxon>
        <taxon>Actinomycetota</taxon>
        <taxon>Actinomycetes</taxon>
        <taxon>Propionibacteriales</taxon>
        <taxon>Propionibacteriaceae</taxon>
        <taxon>Cutibacterium</taxon>
    </lineage>
</organism>
<dbReference type="EMBL" id="AP024747">
    <property type="protein sequence ID" value="BCY24412.1"/>
    <property type="molecule type" value="Genomic_DNA"/>
</dbReference>
<dbReference type="GeneID" id="92879765"/>
<dbReference type="RefSeq" id="WP_002528944.1">
    <property type="nucleotide sequence ID" value="NZ_AP024747.1"/>
</dbReference>
<gene>
    <name evidence="2" type="ORF">KB1_04020</name>
</gene>
<feature type="domain" description="PTS EIIA type-2" evidence="1">
    <location>
        <begin position="3"/>
        <end position="149"/>
    </location>
</feature>
<dbReference type="InterPro" id="IPR016152">
    <property type="entry name" value="PTrfase/Anion_transptr"/>
</dbReference>
<name>A0AAD1NU85_9ACTN</name>
<evidence type="ECO:0000313" key="2">
    <source>
        <dbReference type="EMBL" id="BCY24412.1"/>
    </source>
</evidence>
<sequence length="155" mass="16843">MPWKGASRLIVANVTATNQNDLFAQVNDCLTADNMVEPTFLSAVTAREMRFPTGLDFGYVSIAIPHVDPEHVISPGVLVCRNSTSTTFRAMDGPERGLDVQLSIWPLVTDPSNQVDMLGAVITLIQDESSYPVLLHGDQTEVVDRISCALAPTED</sequence>
<dbReference type="PANTHER" id="PTHR47738">
    <property type="entry name" value="PTS SYSTEM FRUCTOSE-LIKE EIIA COMPONENT-RELATED"/>
    <property type="match status" value="1"/>
</dbReference>
<dbReference type="Pfam" id="PF00359">
    <property type="entry name" value="PTS_EIIA_2"/>
    <property type="match status" value="1"/>
</dbReference>
<dbReference type="InterPro" id="IPR051541">
    <property type="entry name" value="PTS_SugarTrans_NitroReg"/>
</dbReference>
<accession>A0AAD1NU85</accession>
<evidence type="ECO:0000259" key="1">
    <source>
        <dbReference type="PROSITE" id="PS51094"/>
    </source>
</evidence>
<dbReference type="Proteomes" id="UP000825072">
    <property type="component" value="Chromosome 1"/>
</dbReference>
<dbReference type="PROSITE" id="PS51094">
    <property type="entry name" value="PTS_EIIA_TYPE_2"/>
    <property type="match status" value="1"/>
</dbReference>
<reference evidence="2" key="1">
    <citation type="submission" date="2021-06" db="EMBL/GenBank/DDBJ databases">
        <title>Genome sequence of Cutibacterium modestum strain KB17-24694.</title>
        <authorList>
            <person name="Dekio I."/>
            <person name="Asahina A."/>
            <person name="Nishida M."/>
        </authorList>
    </citation>
    <scope>NUCLEOTIDE SEQUENCE</scope>
    <source>
        <strain evidence="2">KB17-24694</strain>
    </source>
</reference>
<protein>
    <recommendedName>
        <fullName evidence="1">PTS EIIA type-2 domain-containing protein</fullName>
    </recommendedName>
</protein>